<name>E5Y3X8_BILW3</name>
<accession>E5Y3X8</accession>
<sequence length="197" mass="21409">MKRFFTFACLGVAGVMMMASNALALDDFSTFTMKGVGNDVDPFELSCKQYNGLDAGTRRLVTAFLEGYAAEGASTVFVPEAVKNFESGIMAVCAKNPGKTLDGILEEVQYDVPEGGSEPRCSDLDGMTETEDLAQLLLWTQGYLESELSENEEADQDQAIHQDMFREDVAEVLAQCKGGGSDAKLIDVMRKVIMGEE</sequence>
<dbReference type="AlphaFoldDB" id="E5Y3X8"/>
<dbReference type="EMBL" id="ADCP02000001">
    <property type="protein sequence ID" value="EFV45292.1"/>
    <property type="molecule type" value="Genomic_DNA"/>
</dbReference>
<proteinExistence type="predicted"/>
<dbReference type="Proteomes" id="UP000006034">
    <property type="component" value="Unassembled WGS sequence"/>
</dbReference>
<reference evidence="2 3" key="2">
    <citation type="submission" date="2013-04" db="EMBL/GenBank/DDBJ databases">
        <title>The Genome Sequence of Bilophila wadsworthia 3_1_6.</title>
        <authorList>
            <consortium name="The Broad Institute Genomics Platform"/>
            <person name="Earl A."/>
            <person name="Ward D."/>
            <person name="Feldgarden M."/>
            <person name="Gevers D."/>
            <person name="Sibley C."/>
            <person name="Strauss J."/>
            <person name="Allen-Vercoe E."/>
            <person name="Walker B."/>
            <person name="Young S."/>
            <person name="Zeng Q."/>
            <person name="Gargeya S."/>
            <person name="Fitzgerald M."/>
            <person name="Haas B."/>
            <person name="Abouelleil A."/>
            <person name="Allen A.W."/>
            <person name="Alvarado L."/>
            <person name="Arachchi H.M."/>
            <person name="Berlin A.M."/>
            <person name="Chapman S.B."/>
            <person name="Gainer-Dewar J."/>
            <person name="Goldberg J."/>
            <person name="Griggs A."/>
            <person name="Gujja S."/>
            <person name="Hansen M."/>
            <person name="Howarth C."/>
            <person name="Imamovic A."/>
            <person name="Ireland A."/>
            <person name="Larimer J."/>
            <person name="McCowan C."/>
            <person name="Murphy C."/>
            <person name="Pearson M."/>
            <person name="Poon T.W."/>
            <person name="Priest M."/>
            <person name="Roberts A."/>
            <person name="Saif S."/>
            <person name="Shea T."/>
            <person name="Sisk P."/>
            <person name="Sykes S."/>
            <person name="Wortman J."/>
            <person name="Nusbaum C."/>
            <person name="Birren B."/>
        </authorList>
    </citation>
    <scope>NUCLEOTIDE SEQUENCE [LARGE SCALE GENOMIC DNA]</scope>
    <source>
        <strain evidence="2 3">3_1_6</strain>
    </source>
</reference>
<gene>
    <name evidence="2" type="ORF">HMPREF0179_00889</name>
</gene>
<feature type="signal peptide" evidence="1">
    <location>
        <begin position="1"/>
        <end position="24"/>
    </location>
</feature>
<dbReference type="Pfam" id="PF06411">
    <property type="entry name" value="HdeA"/>
    <property type="match status" value="1"/>
</dbReference>
<feature type="chain" id="PRO_5003200681" evidence="1">
    <location>
        <begin position="25"/>
        <end position="197"/>
    </location>
</feature>
<evidence type="ECO:0000256" key="1">
    <source>
        <dbReference type="SAM" id="SignalP"/>
    </source>
</evidence>
<protein>
    <submittedName>
        <fullName evidence="2">Uncharacterized protein</fullName>
    </submittedName>
</protein>
<dbReference type="HOGENOM" id="CLU_1381762_0_0_7"/>
<comment type="caution">
    <text evidence="2">The sequence shown here is derived from an EMBL/GenBank/DDBJ whole genome shotgun (WGS) entry which is preliminary data.</text>
</comment>
<organism evidence="2 3">
    <name type="scientific">Bilophila wadsworthia (strain 3_1_6)</name>
    <dbReference type="NCBI Taxonomy" id="563192"/>
    <lineage>
        <taxon>Bacteria</taxon>
        <taxon>Pseudomonadati</taxon>
        <taxon>Thermodesulfobacteriota</taxon>
        <taxon>Desulfovibrionia</taxon>
        <taxon>Desulfovibrionales</taxon>
        <taxon>Desulfovibrionaceae</taxon>
        <taxon>Bilophila</taxon>
    </lineage>
</organism>
<keyword evidence="1" id="KW-0732">Signal</keyword>
<keyword evidence="3" id="KW-1185">Reference proteome</keyword>
<dbReference type="GeneID" id="78086024"/>
<reference evidence="2 3" key="1">
    <citation type="submission" date="2010-10" db="EMBL/GenBank/DDBJ databases">
        <authorList>
            <consortium name="The Broad Institute Genome Sequencing Platform"/>
            <person name="Ward D."/>
            <person name="Earl A."/>
            <person name="Feldgarden M."/>
            <person name="Young S.K."/>
            <person name="Gargeya S."/>
            <person name="Zeng Q."/>
            <person name="Alvarado L."/>
            <person name="Berlin A."/>
            <person name="Bochicchio J."/>
            <person name="Chapman S.B."/>
            <person name="Chen Z."/>
            <person name="Freedman E."/>
            <person name="Gellesch M."/>
            <person name="Goldberg J."/>
            <person name="Griggs A."/>
            <person name="Gujja S."/>
            <person name="Heilman E."/>
            <person name="Heiman D."/>
            <person name="Howarth C."/>
            <person name="Mehta T."/>
            <person name="Neiman D."/>
            <person name="Pearson M."/>
            <person name="Roberts A."/>
            <person name="Saif S."/>
            <person name="Shea T."/>
            <person name="Shenoy N."/>
            <person name="Sisk P."/>
            <person name="Stolte C."/>
            <person name="Sykes S."/>
            <person name="White J."/>
            <person name="Yandava C."/>
            <person name="Allen-Vercoe E."/>
            <person name="Sibley C."/>
            <person name="Ambrose C.E."/>
            <person name="Strauss J."/>
            <person name="Daigneault M."/>
            <person name="Haas B."/>
            <person name="Nusbaum C."/>
            <person name="Birren B."/>
        </authorList>
    </citation>
    <scope>NUCLEOTIDE SEQUENCE [LARGE SCALE GENOMIC DNA]</scope>
    <source>
        <strain evidence="2 3">3_1_6</strain>
    </source>
</reference>
<evidence type="ECO:0000313" key="2">
    <source>
        <dbReference type="EMBL" id="EFV45292.1"/>
    </source>
</evidence>
<dbReference type="RefSeq" id="WP_005025441.1">
    <property type="nucleotide sequence ID" value="NZ_KE150238.1"/>
</dbReference>
<dbReference type="InterPro" id="IPR010486">
    <property type="entry name" value="HNS-dep_expression_A/B"/>
</dbReference>
<evidence type="ECO:0000313" key="3">
    <source>
        <dbReference type="Proteomes" id="UP000006034"/>
    </source>
</evidence>